<dbReference type="RefSeq" id="WP_189418078.1">
    <property type="nucleotide sequence ID" value="NZ_BMYZ01000001.1"/>
</dbReference>
<dbReference type="Proteomes" id="UP000619761">
    <property type="component" value="Unassembled WGS sequence"/>
</dbReference>
<protein>
    <submittedName>
        <fullName evidence="1">Uncharacterized protein</fullName>
    </submittedName>
</protein>
<organism evidence="1 2">
    <name type="scientific">Cellvibrio zantedeschiae</name>
    <dbReference type="NCBI Taxonomy" id="1237077"/>
    <lineage>
        <taxon>Bacteria</taxon>
        <taxon>Pseudomonadati</taxon>
        <taxon>Pseudomonadota</taxon>
        <taxon>Gammaproteobacteria</taxon>
        <taxon>Cellvibrionales</taxon>
        <taxon>Cellvibrionaceae</taxon>
        <taxon>Cellvibrio</taxon>
    </lineage>
</organism>
<gene>
    <name evidence="1" type="ORF">GCM10011613_20650</name>
</gene>
<name>A0ABQ3B4M5_9GAMM</name>
<proteinExistence type="predicted"/>
<accession>A0ABQ3B4M5</accession>
<keyword evidence="2" id="KW-1185">Reference proteome</keyword>
<evidence type="ECO:0000313" key="1">
    <source>
        <dbReference type="EMBL" id="GGY75037.1"/>
    </source>
</evidence>
<comment type="caution">
    <text evidence="1">The sequence shown here is derived from an EMBL/GenBank/DDBJ whole genome shotgun (WGS) entry which is preliminary data.</text>
</comment>
<reference evidence="2" key="1">
    <citation type="journal article" date="2019" name="Int. J. Syst. Evol. Microbiol.">
        <title>The Global Catalogue of Microorganisms (GCM) 10K type strain sequencing project: providing services to taxonomists for standard genome sequencing and annotation.</title>
        <authorList>
            <consortium name="The Broad Institute Genomics Platform"/>
            <consortium name="The Broad Institute Genome Sequencing Center for Infectious Disease"/>
            <person name="Wu L."/>
            <person name="Ma J."/>
        </authorList>
    </citation>
    <scope>NUCLEOTIDE SEQUENCE [LARGE SCALE GENOMIC DNA]</scope>
    <source>
        <strain evidence="2">KCTC 32239</strain>
    </source>
</reference>
<evidence type="ECO:0000313" key="2">
    <source>
        <dbReference type="Proteomes" id="UP000619761"/>
    </source>
</evidence>
<sequence length="237" mass="26957">MNLITADDLKTETYTRADMMSLDFWVGNRIANPRDGAIDKFNIRALVNFNDAFILDTLIMFPRLAVGSVDSYTLEIPPAWQRLISIEFLYEEVVQGEVLRRAAIWSNPPHNLRTPEISWYGRSSMAIYNGVYEATLVRTFGGSPKDDTKDILRVNKVLTKEKCGPDSPGYLWYIENAVPTETWEVTLARSSYGVIGQPPREDIVKKTVRNGSLRLDCSNYGFYGPLISYSIIDERKL</sequence>
<dbReference type="EMBL" id="BMYZ01000001">
    <property type="protein sequence ID" value="GGY75037.1"/>
    <property type="molecule type" value="Genomic_DNA"/>
</dbReference>